<dbReference type="GO" id="GO:0032956">
    <property type="term" value="P:regulation of actin cytoskeleton organization"/>
    <property type="evidence" value="ECO:0007669"/>
    <property type="project" value="TreeGrafter"/>
</dbReference>
<feature type="compositionally biased region" description="Basic residues" evidence="5">
    <location>
        <begin position="628"/>
        <end position="637"/>
    </location>
</feature>
<dbReference type="OrthoDB" id="10248252at2759"/>
<dbReference type="InterPro" id="IPR037588">
    <property type="entry name" value="MLST8"/>
</dbReference>
<dbReference type="GO" id="GO:0031929">
    <property type="term" value="P:TOR signaling"/>
    <property type="evidence" value="ECO:0007669"/>
    <property type="project" value="InterPro"/>
</dbReference>
<feature type="region of interest" description="Disordered" evidence="5">
    <location>
        <begin position="665"/>
        <end position="685"/>
    </location>
</feature>
<comment type="similarity">
    <text evidence="1">Belongs to the WD repeat LST8 family.</text>
</comment>
<dbReference type="EMBL" id="DS028094">
    <property type="protein sequence ID" value="KMP03419.1"/>
    <property type="molecule type" value="Genomic_DNA"/>
</dbReference>
<dbReference type="Pfam" id="PF00400">
    <property type="entry name" value="WD40"/>
    <property type="match status" value="1"/>
</dbReference>
<evidence type="ECO:0000256" key="2">
    <source>
        <dbReference type="ARBA" id="ARBA00022574"/>
    </source>
</evidence>
<feature type="region of interest" description="Disordered" evidence="5">
    <location>
        <begin position="292"/>
        <end position="346"/>
    </location>
</feature>
<feature type="compositionally biased region" description="Polar residues" evidence="5">
    <location>
        <begin position="399"/>
        <end position="414"/>
    </location>
</feature>
<dbReference type="PANTHER" id="PTHR19842">
    <property type="entry name" value="G BETA-LIKE PROTEIN GBL"/>
    <property type="match status" value="1"/>
</dbReference>
<dbReference type="Gene3D" id="2.130.10.10">
    <property type="entry name" value="YVTN repeat-like/Quinoprotein amine dehydrogenase"/>
    <property type="match status" value="1"/>
</dbReference>
<dbReference type="SMART" id="SM00320">
    <property type="entry name" value="WD40"/>
    <property type="match status" value="6"/>
</dbReference>
<accession>A0A0J6Y8P9</accession>
<feature type="compositionally biased region" description="Low complexity" evidence="5">
    <location>
        <begin position="465"/>
        <end position="480"/>
    </location>
</feature>
<dbReference type="PROSITE" id="PS50082">
    <property type="entry name" value="WD_REPEATS_2"/>
    <property type="match status" value="1"/>
</dbReference>
<dbReference type="PANTHER" id="PTHR19842:SF2">
    <property type="entry name" value="WD REPEAT PROTEIN (AFU_ORTHOLOGUE AFUA_5G04300)"/>
    <property type="match status" value="1"/>
</dbReference>
<evidence type="ECO:0000256" key="3">
    <source>
        <dbReference type="ARBA" id="ARBA00022737"/>
    </source>
</evidence>
<keyword evidence="2 4" id="KW-0853">WD repeat</keyword>
<feature type="compositionally biased region" description="Basic and acidic residues" evidence="5">
    <location>
        <begin position="52"/>
        <end position="66"/>
    </location>
</feature>
<dbReference type="InterPro" id="IPR019775">
    <property type="entry name" value="WD40_repeat_CS"/>
</dbReference>
<dbReference type="PROSITE" id="PS00678">
    <property type="entry name" value="WD_REPEATS_1"/>
    <property type="match status" value="1"/>
</dbReference>
<dbReference type="InterPro" id="IPR015943">
    <property type="entry name" value="WD40/YVTN_repeat-like_dom_sf"/>
</dbReference>
<organism evidence="6 7">
    <name type="scientific">Coccidioides immitis RMSCC 2394</name>
    <dbReference type="NCBI Taxonomy" id="404692"/>
    <lineage>
        <taxon>Eukaryota</taxon>
        <taxon>Fungi</taxon>
        <taxon>Dikarya</taxon>
        <taxon>Ascomycota</taxon>
        <taxon>Pezizomycotina</taxon>
        <taxon>Eurotiomycetes</taxon>
        <taxon>Eurotiomycetidae</taxon>
        <taxon>Onygenales</taxon>
        <taxon>Onygenaceae</taxon>
        <taxon>Coccidioides</taxon>
    </lineage>
</organism>
<protein>
    <submittedName>
        <fullName evidence="6">Uncharacterized protein</fullName>
    </submittedName>
</protein>
<feature type="region of interest" description="Disordered" evidence="5">
    <location>
        <begin position="1"/>
        <end position="112"/>
    </location>
</feature>
<evidence type="ECO:0000313" key="7">
    <source>
        <dbReference type="Proteomes" id="UP000054565"/>
    </source>
</evidence>
<proteinExistence type="inferred from homology"/>
<dbReference type="InterPro" id="IPR036322">
    <property type="entry name" value="WD40_repeat_dom_sf"/>
</dbReference>
<dbReference type="Proteomes" id="UP000054565">
    <property type="component" value="Unassembled WGS sequence"/>
</dbReference>
<feature type="repeat" description="WD" evidence="4">
    <location>
        <begin position="1052"/>
        <end position="1086"/>
    </location>
</feature>
<evidence type="ECO:0000313" key="6">
    <source>
        <dbReference type="EMBL" id="KMP03419.1"/>
    </source>
</evidence>
<feature type="region of interest" description="Disordered" evidence="5">
    <location>
        <begin position="602"/>
        <end position="638"/>
    </location>
</feature>
<feature type="region of interest" description="Disordered" evidence="5">
    <location>
        <begin position="496"/>
        <end position="527"/>
    </location>
</feature>
<reference evidence="7" key="1">
    <citation type="journal article" date="2010" name="Genome Res.">
        <title>Population genomic sequencing of Coccidioides fungi reveals recent hybridization and transposon control.</title>
        <authorList>
            <person name="Neafsey D.E."/>
            <person name="Barker B.M."/>
            <person name="Sharpton T.J."/>
            <person name="Stajich J.E."/>
            <person name="Park D.J."/>
            <person name="Whiston E."/>
            <person name="Hung C.-Y."/>
            <person name="McMahan C."/>
            <person name="White J."/>
            <person name="Sykes S."/>
            <person name="Heiman D."/>
            <person name="Young S."/>
            <person name="Zeng Q."/>
            <person name="Abouelleil A."/>
            <person name="Aftuck L."/>
            <person name="Bessette D."/>
            <person name="Brown A."/>
            <person name="FitzGerald M."/>
            <person name="Lui A."/>
            <person name="Macdonald J.P."/>
            <person name="Priest M."/>
            <person name="Orbach M.J."/>
            <person name="Galgiani J.N."/>
            <person name="Kirkland T.N."/>
            <person name="Cole G.T."/>
            <person name="Birren B.W."/>
            <person name="Henn M.R."/>
            <person name="Taylor J.W."/>
            <person name="Rounsley S.D."/>
        </authorList>
    </citation>
    <scope>NUCLEOTIDE SEQUENCE [LARGE SCALE GENOMIC DNA]</scope>
    <source>
        <strain evidence="7">RMSCC 2394</strain>
    </source>
</reference>
<dbReference type="STRING" id="404692.A0A0J6Y8P9"/>
<evidence type="ECO:0000256" key="5">
    <source>
        <dbReference type="SAM" id="MobiDB-lite"/>
    </source>
</evidence>
<evidence type="ECO:0000256" key="1">
    <source>
        <dbReference type="ARBA" id="ARBA00009890"/>
    </source>
</evidence>
<dbReference type="InterPro" id="IPR001680">
    <property type="entry name" value="WD40_rpt"/>
</dbReference>
<feature type="compositionally biased region" description="Low complexity" evidence="5">
    <location>
        <begin position="386"/>
        <end position="398"/>
    </location>
</feature>
<feature type="compositionally biased region" description="Polar residues" evidence="5">
    <location>
        <begin position="306"/>
        <end position="317"/>
    </location>
</feature>
<evidence type="ECO:0000256" key="4">
    <source>
        <dbReference type="PROSITE-ProRule" id="PRU00221"/>
    </source>
</evidence>
<feature type="compositionally biased region" description="Low complexity" evidence="5">
    <location>
        <begin position="515"/>
        <end position="524"/>
    </location>
</feature>
<feature type="region of interest" description="Disordered" evidence="5">
    <location>
        <begin position="453"/>
        <end position="480"/>
    </location>
</feature>
<dbReference type="GO" id="GO:0031931">
    <property type="term" value="C:TORC1 complex"/>
    <property type="evidence" value="ECO:0007669"/>
    <property type="project" value="InterPro"/>
</dbReference>
<feature type="compositionally biased region" description="Low complexity" evidence="5">
    <location>
        <begin position="602"/>
        <end position="613"/>
    </location>
</feature>
<sequence length="1634" mass="182344">MKARRGGLSLGEGFRAAQRERNSYTSAQKAQPGGRLETSRSKNVVDMNATSKDQRQIPRDFTSPERDDFDESDLDSRRQLLLSKFTSHRLPSSKSPVEIPKKEPATSPPNLLKRRADSISKDIEGHGTADAQIAGEIEYSVASAQMESRVSPVQESRNQSKEIIPPFRLQTCNSHFNEPNGHQVPVLEVSEDSIETGVCASRTVPDESPLRNELPPSNIQFPQRTFLDGRENAITTVKRSLLNDAGLSNGKECKHTKASFSSSENAVRSNMAGNKILKWIDSSPLRFNASKNRRGVGPDSFPPAESNGQINHPNIDNTHPYRSIQSSINGADEGLHEGPKTPFSGPCFFETSSDRLAEIVEIPSSISPSTMVGNEPDEVIDLGKPSLSALDSSNANSDQQPESLYSSIRSQRQPNKAPDKVSGSGQLAPLNMKSSLVQLDGRSTISYSSSFDSTALDKRASEKPSGTSRSLCSSSSNVMSTNNTLDEYGARRACLESHSHPSKPGKFHQNNLSVSPPTTSAPAPCDSDPLIKAGRKASSLLQRDESFSCCPSPNKINRTVTSQSQFQEFPTASQPKTEAASFSAATRDICWKNKFQAEFNHSSSTESAAKTSKPQMLDSIDASATKAPVRRSTRHRNAPINYYARPQGFHRGRDIPELAIDELEESTPEPLPEATTSPNRVAAKPATQHKVVYQCRDFHITREPLLLETTHSIAEKIDQQHVPYFDRGSRDDPSKFSGSDIVHVDFDLSEMNAMYSILTDSDPVTDDDIPIQAVVSHAVISFASKGGDLDTFGRRIHYLRAIKRYLRHQKLAVGDFLIQAKSGNVDGIKNMKPKIIEKLSRCLTKVFNIQLDKYPRTPLAKLGEVLKVLKIEWLYKMTTQCRHLDNLLFRDMDDIQRFLKDAKEEVLNPFPSLLRIVEGVSQCHLRFDDYEPLALLRSRELGYSTHRNRTRISRRLEDVQNWELWKSWTGASNDVLVLSWSPDGTRFAAGAAAQTDDHNMQYNRNNNLILGDLTVGRLKELPDHRIERPVLESGPNSHSTYIMVDPNLYMTVTAMHWTNCGNHLYTASFDKTVKLWDVSSHENARCINTLRHRGRVQEMAISEFDNRLVATGCDGPSFLLWRAEGDECSESSHLEFRRDKCAGMTPSSLQWGRTSQTNRFLVGGLTSEDPSNTHDPSKFGYLTLWQVGEAAVSPLNITPNTQNIFDVAWHPSLNIFATGCTVPSAARSHGYGSETRSLVRIYDPLNSKWAIHCYDCPALDINQVTFCPADEVYMTASCTDGVTYVWDYRNPKAILHKLRHGEPISDLNQDLRREQADVGVRCSVWGKGFEFYTGASDGIVKRWDIRLAPEDVFRENVASFNQELMCASMSPDYTNMVFGDASGGIHVISTSPWGRSDDNFSSFDFERAPQAKSKDAVCEESISGIQEAAKLISSGELLAHPIFGPGQGPHYNGPYAAWARPEKTLPEEMAFTPLKPEVQATQFRGPPLHERRGLDKQTRERLAKLVELSATRNRRRGKNKRKRDGFLTLNSKRTVAFQPRSTPYSSGKIDAHASFNSKPRSMPWSSSNQPKHKQVKPAFKIDSSNFIDLTLDSNEEGSVQEICLSEFSKQPDNKEEDDEFEEDHWWPVNVHPNF</sequence>
<gene>
    <name evidence="6" type="ORF">CIRG_03111</name>
</gene>
<name>A0A0J6Y8P9_COCIT</name>
<keyword evidence="3" id="KW-0677">Repeat</keyword>
<dbReference type="GO" id="GO:0031932">
    <property type="term" value="C:TORC2 complex"/>
    <property type="evidence" value="ECO:0007669"/>
    <property type="project" value="InterPro"/>
</dbReference>
<feature type="region of interest" description="Disordered" evidence="5">
    <location>
        <begin position="366"/>
        <end position="429"/>
    </location>
</feature>
<dbReference type="SUPFAM" id="SSF50978">
    <property type="entry name" value="WD40 repeat-like"/>
    <property type="match status" value="1"/>
</dbReference>